<dbReference type="OrthoDB" id="45425at2157"/>
<dbReference type="eggNOG" id="arCOG04081">
    <property type="taxonomic scope" value="Archaea"/>
</dbReference>
<dbReference type="KEGG" id="vdi:Vdis_0323"/>
<dbReference type="PANTHER" id="PTHR11093">
    <property type="entry name" value="RUVB-RELATED REPTIN AND PONTIN"/>
    <property type="match status" value="1"/>
</dbReference>
<evidence type="ECO:0000259" key="7">
    <source>
        <dbReference type="SMART" id="SM00382"/>
    </source>
</evidence>
<dbReference type="Pfam" id="PF17856">
    <property type="entry name" value="TIP49_C"/>
    <property type="match status" value="1"/>
</dbReference>
<dbReference type="Gene3D" id="1.10.8.60">
    <property type="match status" value="1"/>
</dbReference>
<evidence type="ECO:0000313" key="9">
    <source>
        <dbReference type="Proteomes" id="UP000006681"/>
    </source>
</evidence>
<reference evidence="9" key="2">
    <citation type="journal article" date="2010" name="Stand. Genomic Sci.">
        <title>Complete genome sequence of Vulcanisaeta distributa type strain (IC-017T).</title>
        <authorList>
            <person name="Mavromatis K."/>
            <person name="Sikorski J."/>
            <person name="Pabst E."/>
            <person name="Teshima H."/>
            <person name="Lapidus A."/>
            <person name="Lucas S."/>
            <person name="Nolan M."/>
            <person name="Glavina Del Rio T."/>
            <person name="Cheng J."/>
            <person name="Bruce D."/>
            <person name="Goodwin L."/>
            <person name="Pitluck S."/>
            <person name="Liolios K."/>
            <person name="Ivanova N."/>
            <person name="Mikhailova N."/>
            <person name="Pati A."/>
            <person name="Chen A."/>
            <person name="Palaniappan K."/>
            <person name="Land M."/>
            <person name="Hauser L."/>
            <person name="Chang Y."/>
            <person name="Jeffries C."/>
            <person name="Rohde M."/>
            <person name="Spring S."/>
            <person name="Goker M."/>
            <person name="Wirth R."/>
            <person name="Woyke T."/>
            <person name="Bristow J."/>
            <person name="Eisen J."/>
            <person name="Markowitz V."/>
            <person name="Hugenholtz P."/>
            <person name="Klenk H."/>
            <person name="Kyrpides N."/>
        </authorList>
    </citation>
    <scope>NUCLEOTIDE SEQUENCE [LARGE SCALE GENOMIC DNA]</scope>
    <source>
        <strain evidence="9">DSM 14429 / JCM 11212 / NBRC 100878 / IC-017</strain>
    </source>
</reference>
<keyword evidence="3" id="KW-0547">Nucleotide-binding</keyword>
<evidence type="ECO:0000256" key="4">
    <source>
        <dbReference type="ARBA" id="ARBA00022801"/>
    </source>
</evidence>
<dbReference type="SUPFAM" id="SSF50249">
    <property type="entry name" value="Nucleic acid-binding proteins"/>
    <property type="match status" value="1"/>
</dbReference>
<dbReference type="InterPro" id="IPR012340">
    <property type="entry name" value="NA-bd_OB-fold"/>
</dbReference>
<dbReference type="Proteomes" id="UP000006681">
    <property type="component" value="Chromosome"/>
</dbReference>
<gene>
    <name evidence="8" type="ordered locus">Vdis_0323</name>
</gene>
<dbReference type="GO" id="GO:0003678">
    <property type="term" value="F:DNA helicase activity"/>
    <property type="evidence" value="ECO:0007669"/>
    <property type="project" value="UniProtKB-EC"/>
</dbReference>
<evidence type="ECO:0000256" key="2">
    <source>
        <dbReference type="ARBA" id="ARBA00012551"/>
    </source>
</evidence>
<organism evidence="8 9">
    <name type="scientific">Vulcanisaeta distributa (strain DSM 14429 / JCM 11212 / NBRC 100878 / IC-017)</name>
    <dbReference type="NCBI Taxonomy" id="572478"/>
    <lineage>
        <taxon>Archaea</taxon>
        <taxon>Thermoproteota</taxon>
        <taxon>Thermoprotei</taxon>
        <taxon>Thermoproteales</taxon>
        <taxon>Thermoproteaceae</taxon>
        <taxon>Vulcanisaeta</taxon>
    </lineage>
</organism>
<dbReference type="Pfam" id="PF06068">
    <property type="entry name" value="TIP49"/>
    <property type="match status" value="1"/>
</dbReference>
<keyword evidence="4" id="KW-0378">Hydrolase</keyword>
<dbReference type="SMART" id="SM00382">
    <property type="entry name" value="AAA"/>
    <property type="match status" value="1"/>
</dbReference>
<dbReference type="Gene3D" id="2.40.50.360">
    <property type="entry name" value="RuvB-like helicase, domain II"/>
    <property type="match status" value="1"/>
</dbReference>
<comment type="similarity">
    <text evidence="1">Belongs to the RuvB family.</text>
</comment>
<protein>
    <recommendedName>
        <fullName evidence="2">DNA helicase</fullName>
        <ecNumber evidence="2">3.6.4.12</ecNumber>
    </recommendedName>
</protein>
<dbReference type="EMBL" id="CP002100">
    <property type="protein sequence ID" value="ADN49729.1"/>
    <property type="molecule type" value="Genomic_DNA"/>
</dbReference>
<dbReference type="GO" id="GO:0005524">
    <property type="term" value="F:ATP binding"/>
    <property type="evidence" value="ECO:0007669"/>
    <property type="project" value="UniProtKB-KW"/>
</dbReference>
<dbReference type="GO" id="GO:0016787">
    <property type="term" value="F:hydrolase activity"/>
    <property type="evidence" value="ECO:0007669"/>
    <property type="project" value="UniProtKB-KW"/>
</dbReference>
<dbReference type="RefSeq" id="WP_013335454.1">
    <property type="nucleotide sequence ID" value="NC_014537.1"/>
</dbReference>
<dbReference type="STRING" id="572478.Vdis_0323"/>
<keyword evidence="5" id="KW-0347">Helicase</keyword>
<evidence type="ECO:0000256" key="1">
    <source>
        <dbReference type="ARBA" id="ARBA00007519"/>
    </source>
</evidence>
<dbReference type="FunFam" id="2.40.50.360:FF:000001">
    <property type="entry name" value="RuvB-like helicase"/>
    <property type="match status" value="1"/>
</dbReference>
<dbReference type="InterPro" id="IPR027417">
    <property type="entry name" value="P-loop_NTPase"/>
</dbReference>
<dbReference type="Gene3D" id="3.40.50.300">
    <property type="entry name" value="P-loop containing nucleotide triphosphate hydrolases"/>
    <property type="match status" value="1"/>
</dbReference>
<dbReference type="InterPro" id="IPR010339">
    <property type="entry name" value="TIP49_P-loop"/>
</dbReference>
<accession>E1QTL4</accession>
<evidence type="ECO:0000256" key="5">
    <source>
        <dbReference type="ARBA" id="ARBA00022806"/>
    </source>
</evidence>
<keyword evidence="6" id="KW-0067">ATP-binding</keyword>
<dbReference type="EC" id="3.6.4.12" evidence="2"/>
<feature type="domain" description="AAA+ ATPase" evidence="7">
    <location>
        <begin position="62"/>
        <end position="360"/>
    </location>
</feature>
<dbReference type="InterPro" id="IPR041048">
    <property type="entry name" value="RuvB-like_C"/>
</dbReference>
<reference evidence="8 9" key="1">
    <citation type="journal article" date="2010" name="Stand. Genomic Sci.">
        <title>Complete genome sequence of Vulcanisaeta distributa type strain (IC-017).</title>
        <authorList>
            <person name="Mavromatis K."/>
            <person name="Sikorski J."/>
            <person name="Pabst E."/>
            <person name="Teshima H."/>
            <person name="Lapidus A."/>
            <person name="Lucas S."/>
            <person name="Nolan M."/>
            <person name="Glavina Del Rio T."/>
            <person name="Cheng J.F."/>
            <person name="Bruce D."/>
            <person name="Goodwin L."/>
            <person name="Pitluck S."/>
            <person name="Liolios K."/>
            <person name="Ivanova N."/>
            <person name="Mikhailova N."/>
            <person name="Pati A."/>
            <person name="Chen A."/>
            <person name="Palaniappan K."/>
            <person name="Land M."/>
            <person name="Hauser L."/>
            <person name="Chang Y.J."/>
            <person name="Jeffries C.D."/>
            <person name="Rohde M."/>
            <person name="Spring S."/>
            <person name="Goker M."/>
            <person name="Wirth R."/>
            <person name="Woyke T."/>
            <person name="Bristow J."/>
            <person name="Eisen J.A."/>
            <person name="Markowitz V."/>
            <person name="Hugenholtz P."/>
            <person name="Klenk H.P."/>
            <person name="Kyrpides N.C."/>
        </authorList>
    </citation>
    <scope>NUCLEOTIDE SEQUENCE [LARGE SCALE GENOMIC DNA]</scope>
    <source>
        <strain evidence="9">DSM 14429 / JCM 11212 / NBRC 100878 / IC-017</strain>
    </source>
</reference>
<dbReference type="FunFam" id="1.10.8.60:FF:000010">
    <property type="entry name" value="RuvB-like helicase"/>
    <property type="match status" value="1"/>
</dbReference>
<proteinExistence type="inferred from homology"/>
<keyword evidence="9" id="KW-1185">Reference proteome</keyword>
<dbReference type="InterPro" id="IPR027238">
    <property type="entry name" value="RuvB-like"/>
</dbReference>
<dbReference type="HOGENOM" id="CLU_028311_1_1_2"/>
<dbReference type="InterPro" id="IPR003593">
    <property type="entry name" value="AAA+_ATPase"/>
</dbReference>
<name>E1QTL4_VULDI</name>
<dbReference type="GeneID" id="9751240"/>
<dbReference type="AlphaFoldDB" id="E1QTL4"/>
<sequence>MSQIKIEEVKPTFERVGLHSHIKGLGVRDGKVQFSADGFVGQVEAREAAYYVVKMIRAGKFGGKGVLIVGPPGTGKTALAIGIARELGPDTPFVQISAAEVYSMEIKKTEFLTRALRSAIGVRIREWRRVYEGVVKSLDIQYGRHPYNPYAQIPRSATITLATKDEEKRLRVPAEIAAQLIELGVEEGDVIWIDEETGRVFVQGKGEGGETYDIYVKKKIEVPKGPVYKEKEITRFFTLNDLDIYQARQQGLLSAMIFGFAAEEREIPNDVRKAVDEFVMKLISDGKGELVPGVLFIDDVHMLDIETWAYLSRAMESELSPILILATNRGITKIRGTDVESPHGVPLDMLDRLIIIRTKPYTADEVREIIKIRAREEKVSLTNDALEELTKIGTEESLRYAIQLLAPAQLRAQEVGHKEIAKEDVEYVKRLFLSVKESVQYVKEYENYFLR</sequence>
<evidence type="ECO:0000313" key="8">
    <source>
        <dbReference type="EMBL" id="ADN49729.1"/>
    </source>
</evidence>
<evidence type="ECO:0000256" key="6">
    <source>
        <dbReference type="ARBA" id="ARBA00022840"/>
    </source>
</evidence>
<dbReference type="SUPFAM" id="SSF52540">
    <property type="entry name" value="P-loop containing nucleoside triphosphate hydrolases"/>
    <property type="match status" value="1"/>
</dbReference>
<evidence type="ECO:0000256" key="3">
    <source>
        <dbReference type="ARBA" id="ARBA00022741"/>
    </source>
</evidence>
<dbReference type="InterPro" id="IPR042487">
    <property type="entry name" value="RuvBL1/2_DNA/RNA_bd_dom"/>
</dbReference>